<dbReference type="Gene3D" id="3.40.50.300">
    <property type="entry name" value="P-loop containing nucleotide triphosphate hydrolases"/>
    <property type="match status" value="1"/>
</dbReference>
<evidence type="ECO:0000313" key="1">
    <source>
        <dbReference type="EMBL" id="TGJ83243.1"/>
    </source>
</evidence>
<protein>
    <submittedName>
        <fullName evidence="1">Uncharacterized protein</fullName>
    </submittedName>
</protein>
<comment type="caution">
    <text evidence="1">The sequence shown here is derived from an EMBL/GenBank/DDBJ whole genome shotgun (WGS) entry which is preliminary data.</text>
</comment>
<evidence type="ECO:0000313" key="2">
    <source>
        <dbReference type="Proteomes" id="UP000297716"/>
    </source>
</evidence>
<reference evidence="1 2" key="1">
    <citation type="submission" date="2019-03" db="EMBL/GenBank/DDBJ databases">
        <title>Draft genome sequence of Xylaria hypoxylon DSM 108379, a ubiquitous saprotrophic-parasitic fungi on hardwood.</title>
        <authorList>
            <person name="Buettner E."/>
            <person name="Leonhardt S."/>
            <person name="Gebauer A.M."/>
            <person name="Liers C."/>
            <person name="Hofrichter M."/>
            <person name="Kellner H."/>
        </authorList>
    </citation>
    <scope>NUCLEOTIDE SEQUENCE [LARGE SCALE GENOMIC DNA]</scope>
    <source>
        <strain evidence="1 2">DSM 108379</strain>
    </source>
</reference>
<keyword evidence="2" id="KW-1185">Reference proteome</keyword>
<dbReference type="EMBL" id="SKBN01000100">
    <property type="protein sequence ID" value="TGJ83243.1"/>
    <property type="molecule type" value="Genomic_DNA"/>
</dbReference>
<dbReference type="Proteomes" id="UP000297716">
    <property type="component" value="Unassembled WGS sequence"/>
</dbReference>
<organism evidence="1 2">
    <name type="scientific">Xylaria hypoxylon</name>
    <dbReference type="NCBI Taxonomy" id="37992"/>
    <lineage>
        <taxon>Eukaryota</taxon>
        <taxon>Fungi</taxon>
        <taxon>Dikarya</taxon>
        <taxon>Ascomycota</taxon>
        <taxon>Pezizomycotina</taxon>
        <taxon>Sordariomycetes</taxon>
        <taxon>Xylariomycetidae</taxon>
        <taxon>Xylariales</taxon>
        <taxon>Xylariaceae</taxon>
        <taxon>Xylaria</taxon>
    </lineage>
</organism>
<dbReference type="OrthoDB" id="8954335at2759"/>
<name>A0A4Z0YXQ3_9PEZI</name>
<sequence>MASVPPPPYPEAREYVQPTGKWNVPGNDGGSMKRSINVLVLGETAMGKSTLIRQLGIYSGIVNPVIKIGLGNQSCTKHVGNHPVSTSLRMYHLEDPSGSPIRNVDYADLALFTDDDAKLVPDQPESDGIVSNFNLIDTPGLDDSDGNDLEIMAEIIGRVSDLSHLNAVLYVLSINKPFGKSFKSLYDYLQRSMPVIANGVIAINTSCSVEKFDEALSSRRNLIKDRMEAFQRATPKGATNLPHFFMDNQPDETNPFAMMESFNACYKLLKLLSVQRPLEVSNIRLLKTPGITNVDTRVLLSLERLHGRLKKDLDGELARATKANNARLRMQAETARLRASLVDDEAELADLDRNSEIMLGTKRVAEDYSFETFLEAVIRLDKRDVSFDADCRISHVQKTVAGASRWLDEDLRGTTWRATLKAGLFRSLNGSATFYTTSRLKHRREIERLRSHIRDIRNSLSFLEDQIDNVVMDAADGSDVEGRKLTHQVACCASLIEKIQRSTFDAALWPVLKRFYTTHHTLSASELAELVMVYDHEIALLLSSS</sequence>
<accession>A0A4Z0YXQ3</accession>
<dbReference type="AlphaFoldDB" id="A0A4Z0YXQ3"/>
<dbReference type="InterPro" id="IPR027417">
    <property type="entry name" value="P-loop_NTPase"/>
</dbReference>
<dbReference type="SUPFAM" id="SSF52540">
    <property type="entry name" value="P-loop containing nucleoside triphosphate hydrolases"/>
    <property type="match status" value="1"/>
</dbReference>
<gene>
    <name evidence="1" type="ORF">E0Z10_g5511</name>
</gene>
<proteinExistence type="predicted"/>